<dbReference type="InterPro" id="IPR000298">
    <property type="entry name" value="Cyt_c_oxidase-like_su3"/>
</dbReference>
<feature type="chain" id="PRO_5035556897" description="F-ATPase protein 6" evidence="13">
    <location>
        <begin position="17"/>
        <end position="254"/>
    </location>
</feature>
<feature type="transmembrane region" description="Helical" evidence="12">
    <location>
        <begin position="90"/>
        <end position="110"/>
    </location>
</feature>
<dbReference type="NCBIfam" id="TIGR01131">
    <property type="entry name" value="ATP_synt_6_or_A"/>
    <property type="match status" value="1"/>
</dbReference>
<evidence type="ECO:0000256" key="7">
    <source>
        <dbReference type="ARBA" id="ARBA00022989"/>
    </source>
</evidence>
<dbReference type="GO" id="GO:0004129">
    <property type="term" value="F:cytochrome-c oxidase activity"/>
    <property type="evidence" value="ECO:0007669"/>
    <property type="project" value="InterPro"/>
</dbReference>
<dbReference type="GO" id="GO:0045259">
    <property type="term" value="C:proton-transporting ATP synthase complex"/>
    <property type="evidence" value="ECO:0007669"/>
    <property type="project" value="UniProtKB-KW"/>
</dbReference>
<evidence type="ECO:0000256" key="5">
    <source>
        <dbReference type="ARBA" id="ARBA00022692"/>
    </source>
</evidence>
<dbReference type="PRINTS" id="PR00123">
    <property type="entry name" value="ATPASEA"/>
</dbReference>
<keyword evidence="3" id="KW-0813">Transport</keyword>
<keyword evidence="5 12" id="KW-0812">Transmembrane</keyword>
<evidence type="ECO:0000259" key="14">
    <source>
        <dbReference type="PROSITE" id="PS50253"/>
    </source>
</evidence>
<dbReference type="SUPFAM" id="SSF81336">
    <property type="entry name" value="F1F0 ATP synthase subunit A"/>
    <property type="match status" value="1"/>
</dbReference>
<keyword evidence="7 12" id="KW-1133">Transmembrane helix</keyword>
<feature type="domain" description="Heme-copper oxidase subunit III family profile" evidence="14">
    <location>
        <begin position="1"/>
        <end position="232"/>
    </location>
</feature>
<evidence type="ECO:0000256" key="10">
    <source>
        <dbReference type="ARBA" id="ARBA00023310"/>
    </source>
</evidence>
<dbReference type="PANTHER" id="PTHR11410">
    <property type="entry name" value="ATP SYNTHASE SUBUNIT A"/>
    <property type="match status" value="1"/>
</dbReference>
<comment type="subcellular location">
    <subcellularLocation>
        <location evidence="1">Mitochondrion inner membrane</location>
        <topology evidence="1">Multi-pass membrane protein</topology>
    </subcellularLocation>
</comment>
<keyword evidence="4" id="KW-0138">CF(0)</keyword>
<dbReference type="InterPro" id="IPR000568">
    <property type="entry name" value="ATP_synth_F0_asu"/>
</dbReference>
<dbReference type="AlphaFoldDB" id="A0A397A4D9"/>
<evidence type="ECO:0000256" key="8">
    <source>
        <dbReference type="ARBA" id="ARBA00023065"/>
    </source>
</evidence>
<evidence type="ECO:0000313" key="17">
    <source>
        <dbReference type="Proteomes" id="UP000265427"/>
    </source>
</evidence>
<dbReference type="CDD" id="cd00310">
    <property type="entry name" value="ATP-synt_Fo_a_6"/>
    <property type="match status" value="1"/>
</dbReference>
<evidence type="ECO:0000256" key="13">
    <source>
        <dbReference type="SAM" id="SignalP"/>
    </source>
</evidence>
<evidence type="ECO:0000256" key="6">
    <source>
        <dbReference type="ARBA" id="ARBA00022781"/>
    </source>
</evidence>
<feature type="signal peptide" evidence="13">
    <location>
        <begin position="1"/>
        <end position="16"/>
    </location>
</feature>
<feature type="transmembrane region" description="Helical" evidence="12">
    <location>
        <begin position="116"/>
        <end position="137"/>
    </location>
</feature>
<dbReference type="InterPro" id="IPR035908">
    <property type="entry name" value="F0_ATP_A_sf"/>
</dbReference>
<evidence type="ECO:0000256" key="11">
    <source>
        <dbReference type="ARBA" id="ARBA00032954"/>
    </source>
</evidence>
<dbReference type="Pfam" id="PF00119">
    <property type="entry name" value="ATP-synt_A"/>
    <property type="match status" value="1"/>
</dbReference>
<dbReference type="HAMAP" id="MF_01393">
    <property type="entry name" value="ATP_synth_a_bact"/>
    <property type="match status" value="1"/>
</dbReference>
<dbReference type="Gene3D" id="1.20.120.220">
    <property type="entry name" value="ATP synthase, F0 complex, subunit A"/>
    <property type="match status" value="1"/>
</dbReference>
<feature type="transmembrane region" description="Helical" evidence="12">
    <location>
        <begin position="149"/>
        <end position="176"/>
    </location>
</feature>
<reference evidence="17 18" key="1">
    <citation type="submission" date="2018-08" db="EMBL/GenBank/DDBJ databases">
        <title>Aphanomyces genome sequencing and annotation.</title>
        <authorList>
            <person name="Minardi D."/>
            <person name="Oidtmann B."/>
            <person name="Van Der Giezen M."/>
            <person name="Studholme D.J."/>
        </authorList>
    </citation>
    <scope>NUCLEOTIDE SEQUENCE [LARGE SCALE GENOMIC DNA]</scope>
    <source>
        <strain evidence="16 18">197901</strain>
        <strain evidence="15 17">Kv</strain>
    </source>
</reference>
<keyword evidence="6" id="KW-0375">Hydrogen ion transport</keyword>
<keyword evidence="10" id="KW-0066">ATP synthesis</keyword>
<dbReference type="PANTHER" id="PTHR11410:SF0">
    <property type="entry name" value="ATP SYNTHASE SUBUNIT A"/>
    <property type="match status" value="1"/>
</dbReference>
<feature type="transmembrane region" description="Helical" evidence="12">
    <location>
        <begin position="182"/>
        <end position="201"/>
    </location>
</feature>
<evidence type="ECO:0000256" key="3">
    <source>
        <dbReference type="ARBA" id="ARBA00022448"/>
    </source>
</evidence>
<feature type="transmembrane region" description="Helical" evidence="12">
    <location>
        <begin position="33"/>
        <end position="55"/>
    </location>
</feature>
<evidence type="ECO:0000256" key="4">
    <source>
        <dbReference type="ARBA" id="ARBA00022547"/>
    </source>
</evidence>
<evidence type="ECO:0000313" key="15">
    <source>
        <dbReference type="EMBL" id="RHY01836.1"/>
    </source>
</evidence>
<proteinExistence type="inferred from homology"/>
<dbReference type="Proteomes" id="UP000265427">
    <property type="component" value="Unassembled WGS sequence"/>
</dbReference>
<dbReference type="FunFam" id="1.20.120.220:FF:000003">
    <property type="entry name" value="ATP synthase subunit a"/>
    <property type="match status" value="1"/>
</dbReference>
<protein>
    <recommendedName>
        <fullName evidence="11">F-ATPase protein 6</fullName>
    </recommendedName>
</protein>
<evidence type="ECO:0000313" key="18">
    <source>
        <dbReference type="Proteomes" id="UP000266196"/>
    </source>
</evidence>
<dbReference type="GO" id="GO:0005743">
    <property type="term" value="C:mitochondrial inner membrane"/>
    <property type="evidence" value="ECO:0007669"/>
    <property type="project" value="UniProtKB-SubCell"/>
</dbReference>
<dbReference type="EMBL" id="QUTE01008066">
    <property type="protein sequence ID" value="RHZ26455.1"/>
    <property type="molecule type" value="Genomic_DNA"/>
</dbReference>
<gene>
    <name evidence="16" type="ORF">DYB31_002170</name>
    <name evidence="15" type="ORF">DYB36_002777</name>
</gene>
<evidence type="ECO:0000256" key="1">
    <source>
        <dbReference type="ARBA" id="ARBA00004448"/>
    </source>
</evidence>
<keyword evidence="8" id="KW-0406">Ion transport</keyword>
<feature type="transmembrane region" description="Helical" evidence="12">
    <location>
        <begin position="208"/>
        <end position="227"/>
    </location>
</feature>
<dbReference type="PROSITE" id="PS50253">
    <property type="entry name" value="COX3"/>
    <property type="match status" value="1"/>
</dbReference>
<dbReference type="InterPro" id="IPR035973">
    <property type="entry name" value="Cyt_c_oxidase_su3-like_sf"/>
</dbReference>
<evidence type="ECO:0000256" key="9">
    <source>
        <dbReference type="ARBA" id="ARBA00023136"/>
    </source>
</evidence>
<dbReference type="EMBL" id="QUSZ01007689">
    <property type="protein sequence ID" value="RHY01836.1"/>
    <property type="molecule type" value="Genomic_DNA"/>
</dbReference>
<dbReference type="InterPro" id="IPR045083">
    <property type="entry name" value="ATP_synth_F0_asu_bact/mt"/>
</dbReference>
<accession>A0A397A4D9</accession>
<organism evidence="15 17">
    <name type="scientific">Aphanomyces astaci</name>
    <name type="common">Crayfish plague agent</name>
    <dbReference type="NCBI Taxonomy" id="112090"/>
    <lineage>
        <taxon>Eukaryota</taxon>
        <taxon>Sar</taxon>
        <taxon>Stramenopiles</taxon>
        <taxon>Oomycota</taxon>
        <taxon>Saprolegniomycetes</taxon>
        <taxon>Saprolegniales</taxon>
        <taxon>Verrucalvaceae</taxon>
        <taxon>Aphanomyces</taxon>
    </lineage>
</organism>
<evidence type="ECO:0000256" key="12">
    <source>
        <dbReference type="SAM" id="Phobius"/>
    </source>
</evidence>
<evidence type="ECO:0000313" key="16">
    <source>
        <dbReference type="EMBL" id="RHZ26455.1"/>
    </source>
</evidence>
<keyword evidence="13" id="KW-0732">Signal</keyword>
<name>A0A397A4D9_APHAT</name>
<sequence length="254" mass="28630">MFFFGFFWAFFHSALAPTPDIGSVWPPLGIQTIDAWGIPLLNTIILLTSVIYFFIQNKFIPTYLQQIFETIYNTTLELTYANIGKDGKDFFSLIFVLFFFILLCNLIGMIPYSFTITSHLVITFALSLTVYLGFNIIGIKKHKLKFLGLLLPSGASINLVPLLVPIELVSYIFRVISLPVRLFANMMAGHTLLKVIAGFAWSMLNVNTLIFIAHFIPLILLVILVGLELGVAMIQAYVFTILTCMYINDALNLH</sequence>
<dbReference type="Proteomes" id="UP000266196">
    <property type="component" value="Unassembled WGS sequence"/>
</dbReference>
<dbReference type="GO" id="GO:0046933">
    <property type="term" value="F:proton-transporting ATP synthase activity, rotational mechanism"/>
    <property type="evidence" value="ECO:0007669"/>
    <property type="project" value="TreeGrafter"/>
</dbReference>
<dbReference type="NCBIfam" id="NF004482">
    <property type="entry name" value="PRK05815.2-4"/>
    <property type="match status" value="1"/>
</dbReference>
<keyword evidence="9 12" id="KW-0472">Membrane</keyword>
<comment type="similarity">
    <text evidence="2">Belongs to the ATPase A chain family.</text>
</comment>
<dbReference type="SUPFAM" id="SSF81452">
    <property type="entry name" value="Cytochrome c oxidase subunit III-like"/>
    <property type="match status" value="1"/>
</dbReference>
<evidence type="ECO:0000256" key="2">
    <source>
        <dbReference type="ARBA" id="ARBA00006810"/>
    </source>
</evidence>
<comment type="caution">
    <text evidence="15">The sequence shown here is derived from an EMBL/GenBank/DDBJ whole genome shotgun (WGS) entry which is preliminary data.</text>
</comment>